<dbReference type="HOGENOM" id="CLU_089876_12_0_1"/>
<dbReference type="PANTHER" id="PTHR21660:SF11">
    <property type="entry name" value="FAMILY PROTEIN, PUTATIVE (AFU_ORTHOLOGUE AFUA_4G04355)-RELATED"/>
    <property type="match status" value="1"/>
</dbReference>
<comment type="similarity">
    <text evidence="1">Belongs to the thioesterase PaaI family.</text>
</comment>
<dbReference type="Proteomes" id="UP000039046">
    <property type="component" value="Unassembled WGS sequence"/>
</dbReference>
<reference evidence="3 4" key="1">
    <citation type="journal article" date="2015" name="Genome Announc.">
        <title>Draft Genome Sequence and Gene Annotation of the Entomopathogenic Fungus Verticillium hemipterigenum.</title>
        <authorList>
            <person name="Horn F."/>
            <person name="Habel A."/>
            <person name="Scharf D.H."/>
            <person name="Dworschak J."/>
            <person name="Brakhage A.A."/>
            <person name="Guthke R."/>
            <person name="Hertweck C."/>
            <person name="Linde J."/>
        </authorList>
    </citation>
    <scope>NUCLEOTIDE SEQUENCE [LARGE SCALE GENOMIC DNA]</scope>
</reference>
<dbReference type="AlphaFoldDB" id="A0A0A1T7A1"/>
<keyword evidence="4" id="KW-1185">Reference proteome</keyword>
<dbReference type="PANTHER" id="PTHR21660">
    <property type="entry name" value="THIOESTERASE SUPERFAMILY MEMBER-RELATED"/>
    <property type="match status" value="1"/>
</dbReference>
<dbReference type="STRING" id="1531966.A0A0A1T7A1"/>
<proteinExistence type="inferred from homology"/>
<dbReference type="EMBL" id="CDHN01000001">
    <property type="protein sequence ID" value="CEJ82132.1"/>
    <property type="molecule type" value="Genomic_DNA"/>
</dbReference>
<evidence type="ECO:0000256" key="1">
    <source>
        <dbReference type="ARBA" id="ARBA00008324"/>
    </source>
</evidence>
<dbReference type="GO" id="GO:0047617">
    <property type="term" value="F:fatty acyl-CoA hydrolase activity"/>
    <property type="evidence" value="ECO:0007669"/>
    <property type="project" value="InterPro"/>
</dbReference>
<dbReference type="SUPFAM" id="SSF54637">
    <property type="entry name" value="Thioesterase/thiol ester dehydrase-isomerase"/>
    <property type="match status" value="1"/>
</dbReference>
<organism evidence="3 4">
    <name type="scientific">[Torrubiella] hemipterigena</name>
    <dbReference type="NCBI Taxonomy" id="1531966"/>
    <lineage>
        <taxon>Eukaryota</taxon>
        <taxon>Fungi</taxon>
        <taxon>Dikarya</taxon>
        <taxon>Ascomycota</taxon>
        <taxon>Pezizomycotina</taxon>
        <taxon>Sordariomycetes</taxon>
        <taxon>Hypocreomycetidae</taxon>
        <taxon>Hypocreales</taxon>
        <taxon>Clavicipitaceae</taxon>
        <taxon>Clavicipitaceae incertae sedis</taxon>
        <taxon>'Torrubiella' clade</taxon>
    </lineage>
</organism>
<dbReference type="OrthoDB" id="46529at2759"/>
<dbReference type="Pfam" id="PF03061">
    <property type="entry name" value="4HBT"/>
    <property type="match status" value="1"/>
</dbReference>
<evidence type="ECO:0000313" key="4">
    <source>
        <dbReference type="Proteomes" id="UP000039046"/>
    </source>
</evidence>
<name>A0A0A1T7A1_9HYPO</name>
<dbReference type="CDD" id="cd03443">
    <property type="entry name" value="PaaI_thioesterase"/>
    <property type="match status" value="1"/>
</dbReference>
<evidence type="ECO:0000259" key="2">
    <source>
        <dbReference type="Pfam" id="PF03061"/>
    </source>
</evidence>
<accession>A0A0A1T7A1</accession>
<gene>
    <name evidence="3" type="ORF">VHEMI02217</name>
</gene>
<evidence type="ECO:0000313" key="3">
    <source>
        <dbReference type="EMBL" id="CEJ82132.1"/>
    </source>
</evidence>
<dbReference type="InterPro" id="IPR006683">
    <property type="entry name" value="Thioestr_dom"/>
</dbReference>
<protein>
    <recommendedName>
        <fullName evidence="2">Thioesterase domain-containing protein</fullName>
    </recommendedName>
</protein>
<dbReference type="Gene3D" id="3.10.129.10">
    <property type="entry name" value="Hotdog Thioesterase"/>
    <property type="match status" value="1"/>
</dbReference>
<dbReference type="InterPro" id="IPR039298">
    <property type="entry name" value="ACOT13"/>
</dbReference>
<sequence>MTVDVSDDGARRTAHVQSVLDSLKERSFIYGTILSTVQLTSVTKGTAITRLTLDEKHVNSKGGLHGAVSATIVDFTTGLAIASWDLRETTGASVDMHLTYVGTAGKGDLVEITSVAEKVGGNMAFVTVKIEKLVSETERKPVTLAQHTKFVRGTAPAATTS</sequence>
<feature type="domain" description="Thioesterase" evidence="2">
    <location>
        <begin position="62"/>
        <end position="132"/>
    </location>
</feature>
<dbReference type="InterPro" id="IPR029069">
    <property type="entry name" value="HotDog_dom_sf"/>
</dbReference>